<evidence type="ECO:0000256" key="6">
    <source>
        <dbReference type="ARBA" id="ARBA00023288"/>
    </source>
</evidence>
<feature type="signal peptide" evidence="8">
    <location>
        <begin position="1"/>
        <end position="24"/>
    </location>
</feature>
<dbReference type="InterPro" id="IPR032831">
    <property type="entry name" value="LptM_cons"/>
</dbReference>
<evidence type="ECO:0000256" key="8">
    <source>
        <dbReference type="SAM" id="SignalP"/>
    </source>
</evidence>
<keyword evidence="3" id="KW-0472">Membrane</keyword>
<feature type="region of interest" description="Disordered" evidence="7">
    <location>
        <begin position="34"/>
        <end position="80"/>
    </location>
</feature>
<keyword evidence="4" id="KW-0564">Palmitate</keyword>
<proteinExistence type="predicted"/>
<evidence type="ECO:0000256" key="5">
    <source>
        <dbReference type="ARBA" id="ARBA00023237"/>
    </source>
</evidence>
<dbReference type="Pfam" id="PF13627">
    <property type="entry name" value="LptM_cons"/>
    <property type="match status" value="1"/>
</dbReference>
<reference evidence="9 10" key="1">
    <citation type="journal article" date="2012" name="J. Bacteriol.">
        <title>Genome sequence of the pathogenic Herbaspirillum seropedicae strain Os34, isolated from rice roots.</title>
        <authorList>
            <person name="Ye W."/>
            <person name="Ye S."/>
            <person name="Liu J."/>
            <person name="Chang S."/>
            <person name="Chen M."/>
            <person name="Zhu B."/>
            <person name="Guo L."/>
            <person name="An Q."/>
        </authorList>
    </citation>
    <scope>NUCLEOTIDE SEQUENCE [LARGE SCALE GENOMIC DNA]</scope>
    <source>
        <strain evidence="9 10">Os34</strain>
    </source>
</reference>
<comment type="subcellular location">
    <subcellularLocation>
        <location evidence="1">Cell outer membrane</location>
        <topology evidence="1">Lipid-anchor</topology>
    </subcellularLocation>
</comment>
<evidence type="ECO:0000256" key="1">
    <source>
        <dbReference type="ARBA" id="ARBA00004459"/>
    </source>
</evidence>
<dbReference type="NCBIfam" id="NF047847">
    <property type="entry name" value="SS_mature_LptM"/>
    <property type="match status" value="1"/>
</dbReference>
<protein>
    <recommendedName>
        <fullName evidence="11">Lipoprotein</fullName>
    </recommendedName>
</protein>
<evidence type="ECO:0000313" key="10">
    <source>
        <dbReference type="Proteomes" id="UP000501648"/>
    </source>
</evidence>
<keyword evidence="2 8" id="KW-0732">Signal</keyword>
<dbReference type="RefSeq" id="WP_017451833.1">
    <property type="nucleotide sequence ID" value="NZ_CP008956.1"/>
</dbReference>
<evidence type="ECO:0000256" key="4">
    <source>
        <dbReference type="ARBA" id="ARBA00023139"/>
    </source>
</evidence>
<evidence type="ECO:0000313" key="9">
    <source>
        <dbReference type="EMBL" id="QJP98897.1"/>
    </source>
</evidence>
<dbReference type="GO" id="GO:0009279">
    <property type="term" value="C:cell outer membrane"/>
    <property type="evidence" value="ECO:0007669"/>
    <property type="project" value="UniProtKB-SubCell"/>
</dbReference>
<dbReference type="EMBL" id="CP008956">
    <property type="protein sequence ID" value="QJP98897.1"/>
    <property type="molecule type" value="Genomic_DNA"/>
</dbReference>
<evidence type="ECO:0008006" key="11">
    <source>
        <dbReference type="Google" id="ProtNLM"/>
    </source>
</evidence>
<evidence type="ECO:0000256" key="2">
    <source>
        <dbReference type="ARBA" id="ARBA00022729"/>
    </source>
</evidence>
<organism evidence="9 10">
    <name type="scientific">Herbaspirillum rubrisubalbicans Os34</name>
    <dbReference type="NCBI Taxonomy" id="1235827"/>
    <lineage>
        <taxon>Bacteria</taxon>
        <taxon>Pseudomonadati</taxon>
        <taxon>Pseudomonadota</taxon>
        <taxon>Betaproteobacteria</taxon>
        <taxon>Burkholderiales</taxon>
        <taxon>Oxalobacteraceae</taxon>
        <taxon>Herbaspirillum</taxon>
    </lineage>
</organism>
<gene>
    <name evidence="9" type="ORF">C798_01235</name>
</gene>
<name>A0A6M3ZJM2_9BURK</name>
<evidence type="ECO:0000256" key="3">
    <source>
        <dbReference type="ARBA" id="ARBA00023136"/>
    </source>
</evidence>
<sequence length="80" mass="8184">MKSHYSPARCAASLALCAAVLVLAGCGQKGPLYMPKVPPDPFVRTQPAQPAQAAPAADAPADEKADGVTATPRDADSPKR</sequence>
<dbReference type="AlphaFoldDB" id="A0A6M3ZJM2"/>
<accession>A0A6M3ZJM2</accession>
<feature type="compositionally biased region" description="Low complexity" evidence="7">
    <location>
        <begin position="46"/>
        <end position="59"/>
    </location>
</feature>
<evidence type="ECO:0000256" key="7">
    <source>
        <dbReference type="SAM" id="MobiDB-lite"/>
    </source>
</evidence>
<keyword evidence="5" id="KW-0998">Cell outer membrane</keyword>
<feature type="chain" id="PRO_5026887572" description="Lipoprotein" evidence="8">
    <location>
        <begin position="25"/>
        <end position="80"/>
    </location>
</feature>
<dbReference type="PROSITE" id="PS51257">
    <property type="entry name" value="PROKAR_LIPOPROTEIN"/>
    <property type="match status" value="1"/>
</dbReference>
<keyword evidence="6" id="KW-0449">Lipoprotein</keyword>
<dbReference type="Proteomes" id="UP000501648">
    <property type="component" value="Chromosome"/>
</dbReference>